<proteinExistence type="predicted"/>
<gene>
    <name evidence="1" type="ORF">RMSM_04432</name>
</gene>
<keyword evidence="2" id="KW-1185">Reference proteome</keyword>
<dbReference type="EMBL" id="ANOG01000632">
    <property type="protein sequence ID" value="EMI18656.1"/>
    <property type="molecule type" value="Genomic_DNA"/>
</dbReference>
<evidence type="ECO:0000313" key="2">
    <source>
        <dbReference type="Proteomes" id="UP000011991"/>
    </source>
</evidence>
<organism evidence="1 2">
    <name type="scientific">Rhodopirellula maiorica SM1</name>
    <dbReference type="NCBI Taxonomy" id="1265738"/>
    <lineage>
        <taxon>Bacteria</taxon>
        <taxon>Pseudomonadati</taxon>
        <taxon>Planctomycetota</taxon>
        <taxon>Planctomycetia</taxon>
        <taxon>Pirellulales</taxon>
        <taxon>Pirellulaceae</taxon>
        <taxon>Novipirellula</taxon>
    </lineage>
</organism>
<comment type="caution">
    <text evidence="1">The sequence shown here is derived from an EMBL/GenBank/DDBJ whole genome shotgun (WGS) entry which is preliminary data.</text>
</comment>
<sequence length="54" mass="5539">MGSGNGIAEALASFASTPIYGTVSKTHCVNNAVCIGTVGELSLKNQGRLGKDWN</sequence>
<feature type="non-terminal residue" evidence="1">
    <location>
        <position position="54"/>
    </location>
</feature>
<dbReference type="AlphaFoldDB" id="M5RHI8"/>
<name>M5RHI8_9BACT</name>
<protein>
    <submittedName>
        <fullName evidence="1">Uncharacterized protein</fullName>
    </submittedName>
</protein>
<accession>M5RHI8</accession>
<evidence type="ECO:0000313" key="1">
    <source>
        <dbReference type="EMBL" id="EMI18656.1"/>
    </source>
</evidence>
<dbReference type="Proteomes" id="UP000011991">
    <property type="component" value="Unassembled WGS sequence"/>
</dbReference>
<reference evidence="1 2" key="1">
    <citation type="journal article" date="2013" name="Mar. Genomics">
        <title>Expression of sulfatases in Rhodopirellula baltica and the diversity of sulfatases in the genus Rhodopirellula.</title>
        <authorList>
            <person name="Wegner C.E."/>
            <person name="Richter-Heitmann T."/>
            <person name="Klindworth A."/>
            <person name="Klockow C."/>
            <person name="Richter M."/>
            <person name="Achstetter T."/>
            <person name="Glockner F.O."/>
            <person name="Harder J."/>
        </authorList>
    </citation>
    <scope>NUCLEOTIDE SEQUENCE [LARGE SCALE GENOMIC DNA]</scope>
    <source>
        <strain evidence="1 2">SM1</strain>
    </source>
</reference>